<feature type="domain" description="HotDog ACOT-type" evidence="3">
    <location>
        <begin position="46"/>
        <end position="162"/>
    </location>
</feature>
<feature type="domain" description="HotDog ACOT-type" evidence="3">
    <location>
        <begin position="232"/>
        <end position="345"/>
    </location>
</feature>
<feature type="compositionally biased region" description="Polar residues" evidence="2">
    <location>
        <begin position="415"/>
        <end position="435"/>
    </location>
</feature>
<dbReference type="GO" id="GO:0005829">
    <property type="term" value="C:cytosol"/>
    <property type="evidence" value="ECO:0007669"/>
    <property type="project" value="TreeGrafter"/>
</dbReference>
<dbReference type="PANTHER" id="PTHR11049">
    <property type="entry name" value="ACYL COENZYME A THIOESTER HYDROLASE"/>
    <property type="match status" value="1"/>
</dbReference>
<dbReference type="CDD" id="cd03442">
    <property type="entry name" value="BFIT_BACH"/>
    <property type="match status" value="4"/>
</dbReference>
<dbReference type="Pfam" id="PF03061">
    <property type="entry name" value="4HBT"/>
    <property type="match status" value="2"/>
</dbReference>
<dbReference type="InterPro" id="IPR029069">
    <property type="entry name" value="HotDog_dom_sf"/>
</dbReference>
<gene>
    <name evidence="4" type="ORF">N0F65_004674</name>
</gene>
<dbReference type="EMBL" id="DAKRPA010000058">
    <property type="protein sequence ID" value="DBA00769.1"/>
    <property type="molecule type" value="Genomic_DNA"/>
</dbReference>
<feature type="domain" description="HotDog ACOT-type" evidence="3">
    <location>
        <begin position="464"/>
        <end position="580"/>
    </location>
</feature>
<feature type="domain" description="HotDog ACOT-type" evidence="3">
    <location>
        <begin position="649"/>
        <end position="762"/>
    </location>
</feature>
<evidence type="ECO:0000313" key="4">
    <source>
        <dbReference type="EMBL" id="DBA00769.1"/>
    </source>
</evidence>
<dbReference type="FunFam" id="3.10.129.10:FF:000055">
    <property type="entry name" value="ATP-binding Cassette (ABC) superfamily"/>
    <property type="match status" value="2"/>
</dbReference>
<comment type="caution">
    <text evidence="4">The sequence shown here is derived from an EMBL/GenBank/DDBJ whole genome shotgun (WGS) entry which is preliminary data.</text>
</comment>
<keyword evidence="1" id="KW-0378">Hydrolase</keyword>
<feature type="region of interest" description="Disordered" evidence="2">
    <location>
        <begin position="412"/>
        <end position="441"/>
    </location>
</feature>
<reference evidence="4" key="2">
    <citation type="journal article" date="2023" name="Microbiol Resour">
        <title>Decontamination and Annotation of the Draft Genome Sequence of the Oomycete Lagenidium giganteum ARSEF 373.</title>
        <authorList>
            <person name="Morgan W.R."/>
            <person name="Tartar A."/>
        </authorList>
    </citation>
    <scope>NUCLEOTIDE SEQUENCE</scope>
    <source>
        <strain evidence="4">ARSEF 373</strain>
    </source>
</reference>
<dbReference type="InterPro" id="IPR006683">
    <property type="entry name" value="Thioestr_dom"/>
</dbReference>
<dbReference type="Proteomes" id="UP001146120">
    <property type="component" value="Unassembled WGS sequence"/>
</dbReference>
<evidence type="ECO:0000256" key="1">
    <source>
        <dbReference type="ARBA" id="ARBA00022801"/>
    </source>
</evidence>
<organism evidence="4 5">
    <name type="scientific">Lagenidium giganteum</name>
    <dbReference type="NCBI Taxonomy" id="4803"/>
    <lineage>
        <taxon>Eukaryota</taxon>
        <taxon>Sar</taxon>
        <taxon>Stramenopiles</taxon>
        <taxon>Oomycota</taxon>
        <taxon>Peronosporomycetes</taxon>
        <taxon>Pythiales</taxon>
        <taxon>Pythiaceae</taxon>
    </lineage>
</organism>
<feature type="non-terminal residue" evidence="4">
    <location>
        <position position="1"/>
    </location>
</feature>
<name>A0AAV2Z5F1_9STRA</name>
<dbReference type="GO" id="GO:0052816">
    <property type="term" value="F:long-chain fatty acyl-CoA hydrolase activity"/>
    <property type="evidence" value="ECO:0007669"/>
    <property type="project" value="TreeGrafter"/>
</dbReference>
<dbReference type="InterPro" id="IPR033120">
    <property type="entry name" value="HOTDOG_ACOT"/>
</dbReference>
<proteinExistence type="predicted"/>
<dbReference type="GO" id="GO:0006637">
    <property type="term" value="P:acyl-CoA metabolic process"/>
    <property type="evidence" value="ECO:0007669"/>
    <property type="project" value="TreeGrafter"/>
</dbReference>
<dbReference type="FunFam" id="3.10.129.10:FF:000057">
    <property type="entry name" value="ATP-binding Cassette (ABC) superfamily"/>
    <property type="match status" value="2"/>
</dbReference>
<sequence length="815" mass="92284">LLRRKLSSVAFRSRVVQPRAIAARRAMTSASSATAESPRERRPSMDFVNVRDTRLAYADIIGEESLNGKLISAGPILERVDIFGAAVAENVARKPIATISVDRVDIKSQIAHGDLVRLEGEVIFTGRSSIAVQITGYRHDLETGRFMHTLSATISCVALDENNRPSPGLPALRHPQDPAYITQLQDMAAQRKDLAARWQTVQDTVDQLPRVTKDMIKPLDDDDDKLSFIPVPNTLIEVQNSFLPKHLNRNNTIFGGEVLTWMDKVALYCARNFTKNSNMVTVSMDRIFFKLPITMDDIVTMHARVCNVRRHHLEVEVEVFVGRIGTKEKNKSHTGHFTVVNLDRSYRKKRILQGLCVDENDQESMRTLLKAQHRWLFDEEEKKLLALEPLELSTVPTTPPSMLSRDATRHLQPVASHTSGSACKSTHNQNQTTAAKQPPASHMSLVRALTGTVRDAWRRRTMPAQVRARDTRMAFTEIIGDEALKGHLVRTGPILELMDVLGGSIAVRVALGPAATISFDRVDMVKPVYHGDLMRLEAEVISMTKSAIAIQCCGFRHDRASGQYQHTHSAIMTFVAINRFGRPQPGLPKLFDESRAEYCEKMRDTALQRRDLAYRWQQTQTAVDHLPFIASDAIEPAFVDEKTEFVAVKDTEIELRKWFLPKHLNINQTLFGGDLLTWMDKGALYCAQNFTKNERMVTIAMNRVLFKLPILATDIVTLHARVCSVRRYRLEVEVEVFVDSIESTGTRRSHKGYFTVLNVDENGHYKRINKGLQVDENDQEAMKTMLKAQKRWQFEEEEKHLLNLQPLDLSTKRGV</sequence>
<dbReference type="AlphaFoldDB" id="A0AAV2Z5F1"/>
<dbReference type="PROSITE" id="PS51770">
    <property type="entry name" value="HOTDOG_ACOT"/>
    <property type="match status" value="4"/>
</dbReference>
<reference evidence="4" key="1">
    <citation type="submission" date="2022-11" db="EMBL/GenBank/DDBJ databases">
        <authorList>
            <person name="Morgan W.R."/>
            <person name="Tartar A."/>
        </authorList>
    </citation>
    <scope>NUCLEOTIDE SEQUENCE</scope>
    <source>
        <strain evidence="4">ARSEF 373</strain>
    </source>
</reference>
<dbReference type="SUPFAM" id="SSF54637">
    <property type="entry name" value="Thioesterase/thiol ester dehydrase-isomerase"/>
    <property type="match status" value="4"/>
</dbReference>
<evidence type="ECO:0000256" key="2">
    <source>
        <dbReference type="SAM" id="MobiDB-lite"/>
    </source>
</evidence>
<evidence type="ECO:0000259" key="3">
    <source>
        <dbReference type="PROSITE" id="PS51770"/>
    </source>
</evidence>
<dbReference type="InterPro" id="IPR040170">
    <property type="entry name" value="Cytosol_ACT"/>
</dbReference>
<dbReference type="PANTHER" id="PTHR11049:SF24">
    <property type="entry name" value="CYTOSOLIC ACYL COENZYME A THIOESTER HYDROLASE"/>
    <property type="match status" value="1"/>
</dbReference>
<protein>
    <recommendedName>
        <fullName evidence="3">HotDog ACOT-type domain-containing protein</fullName>
    </recommendedName>
</protein>
<dbReference type="GO" id="GO:0009062">
    <property type="term" value="P:fatty acid catabolic process"/>
    <property type="evidence" value="ECO:0007669"/>
    <property type="project" value="TreeGrafter"/>
</dbReference>
<keyword evidence="5" id="KW-1185">Reference proteome</keyword>
<evidence type="ECO:0000313" key="5">
    <source>
        <dbReference type="Proteomes" id="UP001146120"/>
    </source>
</evidence>
<dbReference type="Gene3D" id="3.10.129.10">
    <property type="entry name" value="Hotdog Thioesterase"/>
    <property type="match status" value="4"/>
</dbReference>
<accession>A0AAV2Z5F1</accession>